<dbReference type="AlphaFoldDB" id="A0AAW0B9E6"/>
<accession>A0AAW0B9E6</accession>
<comment type="caution">
    <text evidence="1">The sequence shown here is derived from an EMBL/GenBank/DDBJ whole genome shotgun (WGS) entry which is preliminary data.</text>
</comment>
<name>A0AAW0B9E6_9AGAR</name>
<dbReference type="EMBL" id="JAYKXP010000144">
    <property type="protein sequence ID" value="KAK7022907.1"/>
    <property type="molecule type" value="Genomic_DNA"/>
</dbReference>
<evidence type="ECO:0000313" key="2">
    <source>
        <dbReference type="Proteomes" id="UP001383192"/>
    </source>
</evidence>
<keyword evidence="2" id="KW-1185">Reference proteome</keyword>
<organism evidence="1 2">
    <name type="scientific">Paramarasmius palmivorus</name>
    <dbReference type="NCBI Taxonomy" id="297713"/>
    <lineage>
        <taxon>Eukaryota</taxon>
        <taxon>Fungi</taxon>
        <taxon>Dikarya</taxon>
        <taxon>Basidiomycota</taxon>
        <taxon>Agaricomycotina</taxon>
        <taxon>Agaricomycetes</taxon>
        <taxon>Agaricomycetidae</taxon>
        <taxon>Agaricales</taxon>
        <taxon>Marasmiineae</taxon>
        <taxon>Marasmiaceae</taxon>
        <taxon>Paramarasmius</taxon>
    </lineage>
</organism>
<dbReference type="Proteomes" id="UP001383192">
    <property type="component" value="Unassembled WGS sequence"/>
</dbReference>
<gene>
    <name evidence="1" type="ORF">VNI00_016894</name>
</gene>
<evidence type="ECO:0000313" key="1">
    <source>
        <dbReference type="EMBL" id="KAK7022907.1"/>
    </source>
</evidence>
<reference evidence="1 2" key="1">
    <citation type="submission" date="2024-01" db="EMBL/GenBank/DDBJ databases">
        <title>A draft genome for a cacao thread blight-causing isolate of Paramarasmius palmivorus.</title>
        <authorList>
            <person name="Baruah I.K."/>
            <person name="Bukari Y."/>
            <person name="Amoako-Attah I."/>
            <person name="Meinhardt L.W."/>
            <person name="Bailey B.A."/>
            <person name="Cohen S.P."/>
        </authorList>
    </citation>
    <scope>NUCLEOTIDE SEQUENCE [LARGE SCALE GENOMIC DNA]</scope>
    <source>
        <strain evidence="1 2">GH-12</strain>
    </source>
</reference>
<protein>
    <submittedName>
        <fullName evidence="1">Uncharacterized protein</fullName>
    </submittedName>
</protein>
<proteinExistence type="predicted"/>
<sequence length="191" mass="21969">MEVPVNLLLHHGSEYVFKELLDLLNCALAPSHLHVGGRRRDGSPTYQDFSQLSRLTHLYLAYWAESRGDVEHSLVNLRVPPCIKVVVLEQDAGLHLPIAFDNLGQYTIHPKVLLVIEKGILEQFDRILGYSARMRTVHGTCLVLDVTTVRDEYMWERAEEKVNERCTLFNRIPPSMLVTKWIDGFVVHKLR</sequence>